<accession>V6TFX5</accession>
<proteinExistence type="predicted"/>
<comment type="caution">
    <text evidence="1">The sequence shown here is derived from an EMBL/GenBank/DDBJ whole genome shotgun (WGS) entry which is preliminary data.</text>
</comment>
<dbReference type="GO" id="GO:0071035">
    <property type="term" value="P:nuclear polyadenylation-dependent rRNA catabolic process"/>
    <property type="evidence" value="ECO:0007669"/>
    <property type="project" value="TreeGrafter"/>
</dbReference>
<gene>
    <name evidence="1" type="ORF">DHA2_17091</name>
</gene>
<dbReference type="PANTHER" id="PTHR21321:SF1">
    <property type="entry name" value="EXOSOME COMPLEX COMPONENT RRP40"/>
    <property type="match status" value="1"/>
</dbReference>
<reference evidence="2" key="1">
    <citation type="submission" date="2012-02" db="EMBL/GenBank/DDBJ databases">
        <title>Genome sequencing of Giardia lamblia Genotypes A2 and B isolates (DH and GS) and comparative analysis with the genomes of Genotypes A1 and E (WB and Pig).</title>
        <authorList>
            <person name="Adam R."/>
            <person name="Dahlstrom E."/>
            <person name="Martens C."/>
            <person name="Bruno D."/>
            <person name="Barbian K."/>
            <person name="Porcella S.F."/>
            <person name="Nash T."/>
        </authorList>
    </citation>
    <scope>NUCLEOTIDE SEQUENCE</scope>
    <source>
        <strain evidence="2">DH</strain>
    </source>
</reference>
<dbReference type="GO" id="GO:0003723">
    <property type="term" value="F:RNA binding"/>
    <property type="evidence" value="ECO:0007669"/>
    <property type="project" value="InterPro"/>
</dbReference>
<dbReference type="GO" id="GO:0071034">
    <property type="term" value="P:CUT catabolic process"/>
    <property type="evidence" value="ECO:0007669"/>
    <property type="project" value="TreeGrafter"/>
</dbReference>
<dbReference type="GO" id="GO:0071051">
    <property type="term" value="P:poly(A)-dependent snoRNA 3'-end processing"/>
    <property type="evidence" value="ECO:0007669"/>
    <property type="project" value="TreeGrafter"/>
</dbReference>
<dbReference type="Gene3D" id="2.40.50.140">
    <property type="entry name" value="Nucleic acid-binding proteins"/>
    <property type="match status" value="1"/>
</dbReference>
<evidence type="ECO:0000313" key="1">
    <source>
        <dbReference type="EMBL" id="ESU37838.1"/>
    </source>
</evidence>
<dbReference type="VEuPathDB" id="GiardiaDB:GL50803_0017091"/>
<dbReference type="GO" id="GO:0000177">
    <property type="term" value="C:cytoplasmic exosome (RNase complex)"/>
    <property type="evidence" value="ECO:0007669"/>
    <property type="project" value="TreeGrafter"/>
</dbReference>
<dbReference type="GO" id="GO:0034475">
    <property type="term" value="P:U4 snRNA 3'-end processing"/>
    <property type="evidence" value="ECO:0007669"/>
    <property type="project" value="TreeGrafter"/>
</dbReference>
<protein>
    <submittedName>
        <fullName evidence="1">Exosome complex RNA-binding protein, Rrp4 subunit</fullName>
    </submittedName>
</protein>
<dbReference type="Pfam" id="PF21262">
    <property type="entry name" value="RRP40_S1"/>
    <property type="match status" value="1"/>
</dbReference>
<organism evidence="1 2">
    <name type="scientific">Giardia intestinalis</name>
    <name type="common">Giardia lamblia</name>
    <dbReference type="NCBI Taxonomy" id="5741"/>
    <lineage>
        <taxon>Eukaryota</taxon>
        <taxon>Metamonada</taxon>
        <taxon>Diplomonadida</taxon>
        <taxon>Hexamitidae</taxon>
        <taxon>Giardiinae</taxon>
        <taxon>Giardia</taxon>
    </lineage>
</organism>
<reference evidence="1 2" key="2">
    <citation type="journal article" date="2013" name="Genome Biol. Evol.">
        <title>Genome sequencing of Giardia lamblia genotypes A2 and B isolates (DH and GS) and comparative analysis with the genomes of genotypes A1 and E (WB and Pig).</title>
        <authorList>
            <person name="Adam R.D."/>
            <person name="Dahlstrom E.W."/>
            <person name="Martens C.A."/>
            <person name="Bruno D.P."/>
            <person name="Barbian K.D."/>
            <person name="Ricklefs S.M."/>
            <person name="Hernandez M.M."/>
            <person name="Narla N.P."/>
            <person name="Patel R.B."/>
            <person name="Porcella S.F."/>
            <person name="Nash T.E."/>
        </authorList>
    </citation>
    <scope>NUCLEOTIDE SEQUENCE [LARGE SCALE GENOMIC DNA]</scope>
    <source>
        <strain evidence="1 2">DH</strain>
    </source>
</reference>
<dbReference type="AlphaFoldDB" id="V6TFX5"/>
<dbReference type="Proteomes" id="UP000018320">
    <property type="component" value="Unassembled WGS sequence"/>
</dbReference>
<dbReference type="GO" id="GO:0071038">
    <property type="term" value="P:TRAMP-dependent tRNA surveillance pathway"/>
    <property type="evidence" value="ECO:0007669"/>
    <property type="project" value="TreeGrafter"/>
</dbReference>
<dbReference type="SUPFAM" id="SSF50249">
    <property type="entry name" value="Nucleic acid-binding proteins"/>
    <property type="match status" value="1"/>
</dbReference>
<evidence type="ECO:0000313" key="2">
    <source>
        <dbReference type="Proteomes" id="UP000018320"/>
    </source>
</evidence>
<dbReference type="InterPro" id="IPR026699">
    <property type="entry name" value="Exosome_RNA_bind1/RRP40/RRP4"/>
</dbReference>
<dbReference type="InterPro" id="IPR012340">
    <property type="entry name" value="NA-bd_OB-fold"/>
</dbReference>
<dbReference type="EMBL" id="AHGT01000021">
    <property type="protein sequence ID" value="ESU37838.1"/>
    <property type="molecule type" value="Genomic_DNA"/>
</dbReference>
<name>V6TFX5_GIAIN</name>
<sequence length="279" mass="29061">MSMELSQTETSCLDQNSTGHIFATGVRSASIKFWLCRFCGAYNSKLNLFLPGMGVAEGDAAQGAGVLVVPGDGLVAGSCTGGSEATVLNGVLRATTVCYAENKAGVLGLSSRFARLYTPYEGDSIVGVVIERAIDGYLVDIRAALPAFIGATAFIGASRKNPVLLKSGDAIYARVSSAPLGAQPQLTCALDGHMALTTVSAHGRVVYGTLAMGAEAGLLFKKLARLIPFKGFAGPNGLLWVTGSTLYDSITAQRCLEDPLEMDVIAQERANLISRGSTT</sequence>
<dbReference type="VEuPathDB" id="GiardiaDB:QR46_0136"/>
<dbReference type="GO" id="GO:0000176">
    <property type="term" value="C:nuclear exosome (RNase complex)"/>
    <property type="evidence" value="ECO:0007669"/>
    <property type="project" value="TreeGrafter"/>
</dbReference>
<dbReference type="VEuPathDB" id="GiardiaDB:GL50581_1586"/>
<dbReference type="VEuPathDB" id="GiardiaDB:DHA2_17091"/>
<dbReference type="GO" id="GO:0000467">
    <property type="term" value="P:exonucleolytic trimming to generate mature 3'-end of 5.8S rRNA from tricistronic rRNA transcript (SSU-rRNA, 5.8S rRNA, LSU-rRNA)"/>
    <property type="evidence" value="ECO:0007669"/>
    <property type="project" value="TreeGrafter"/>
</dbReference>
<dbReference type="PANTHER" id="PTHR21321">
    <property type="entry name" value="PNAS-3 RELATED"/>
    <property type="match status" value="1"/>
</dbReference>